<sequence>MEYQAPSVALSQKLSNGLSIYDGVFSSAAASKFKGSSFSTRVDDYGEIFGGSGASSIPVLDVPELRERKASVDVRSSKLDYSNVFGGFGDSDFAVPYEELFAEPKKKERRKPAEKQSPSKEADPSNTEGNRVLSHEASCQSFDGAKKFNMSYHKTNHRSKSFTGGTMLHAVPAYTCLVDEVSPVRATEGDKPVPSKENGASPNNNLCERMTEGNHLKAARDLPAVDDRKQTSGAGAKVQNNYDRKRSISHSELFNACEINPSSSPSISSPLSEGKVEFEKPMASIFGMSRSDNLEGSGLVSSPPYFDEEVDTNSTAAASAAALIKAIEEAQARINMAKESKERKKTGSQNRVKPSFNNGTKFEVKGDKFVDTVSIPKERKTRGLYEEGAVPVHVSTSTKLEVRGDEFADKVSIRQERQARELHEEVAIFVHDSTGMKLEAKEDKFADKVSMPKERKTRELHEEVDVPVHHSTSTKLEVKGDKYADKVSIPKERKTRGLHEEVAVPVRVSTSTKLEVKGDKFADGVGLPEERKIQELCEEVAVPVHFSIFSTGLAQVTAALDDVSKIFGAKETGGKIGKESISTHMGGTQQQADVPEAAEQFYEVADTGEPDFSEAAEQFYEFPDMGELDLSEPAEVFYEFSDSSEHQATTVEGEEANPAIKMIQIADEEEQKRKKTTTEAFENPELCGERLQAAKYDEHGELEKIFSLDVGSSKCEEHASELETVKDAFDQEGNENRLEASREHEETGKLQASYLKEILEENPGELEKQKGYNRRHETQELQETRHVKRKLMSQEWVGYGKIGNEAYKQEEDEREQKHVHREEDTERWFNKDNRQNIIEETLKDSNDEEYVEKRNESKSEGHEKLDDTRETEMIPEGAASQEIECEKRQQESFPCVVDGRTEVLIDQSTEDEKVTDAQEDLKNPDCNFEATNNLCEEGDSEDLNEKEGPTGHAEYAKDVEETLEVPAHEEDGNRIEVAETLDELEENVDHSESVEEDNGTVEKEMHETDCNFKATNNLCEEGDSEDLSEKEGSTGHSEYAKDVEETLEVPAHEEDGDRIEVAETLDELKENVDQSESVEEDNGMVEKEMHETDCNFEATNNLCEEGDSEDLNEKEASTGHAEYDKDVEETLEVAAHEENGVRIEVAETLDELKENVNQSESVEKDNGTVEKEMHETDHNFEATNSLCEEGDGEDLNEKEGPTGHAESDKDVEETLEVPAHEEDGDRIEVAETLDELKENVNQSESVEEDNSTVEKEMHETDCKLAELPKQVKDATEVHSCDENGITLKGNDMSSGQKQDHQFVREPEVVNDFGKQVEELGDINKDMMEAEVSAKQEENRNNSRSSHRKRWFDKLDVSETLIKLKENGNQSESVEEENGMEEKEICEADGLASGVKLAEILKQMEDPIESRPCEENGINVDINAMNCGQKQDVTLEKHVEDMEEINEDVKEVEVVVNQEENKNNSKSSHRKRWFDDGTSTEVAQLSHILRRKGRNMRLDHEMETTCAEENMDNHKATTTEERVIIHSSLQVLEQEKGENRQTTLTAKKSEKRHTSKKEVEQQKMENQQETPTAEECETSARLQKEVEIEKELLKQKQNAKGRERERVKEKKAVERVIREARERAFAEARERAAETRQKAIAEAQERSGKTSVKANDISLAEKASKEAKLKSERAAVERATEEARERALEKALSGKAYEAGKQAKRSVSEKSSGASRDDGMKLGVLPSDPESKSRYPSSSNNSDPSPSERSGGSNVESAQRCKAKLERNQRTAERAAKALAEKNMRDLLVQKEQAERNRLAEGLDAEVKRWSSGKERNLRALLSTLQYILGPDSGWQPIPLTEIVTTVAVKKAYRKAALFVHPDKLQQRGASIQQKYTCEKVFDLLQEAWNRFNVEER</sequence>
<feature type="compositionally biased region" description="Basic and acidic residues" evidence="3">
    <location>
        <begin position="1161"/>
        <end position="1180"/>
    </location>
</feature>
<proteinExistence type="predicted"/>
<organism evidence="5 6">
    <name type="scientific">Malus domestica</name>
    <name type="common">Apple</name>
    <name type="synonym">Pyrus malus</name>
    <dbReference type="NCBI Taxonomy" id="3750"/>
    <lineage>
        <taxon>Eukaryota</taxon>
        <taxon>Viridiplantae</taxon>
        <taxon>Streptophyta</taxon>
        <taxon>Embryophyta</taxon>
        <taxon>Tracheophyta</taxon>
        <taxon>Spermatophyta</taxon>
        <taxon>Magnoliopsida</taxon>
        <taxon>eudicotyledons</taxon>
        <taxon>Gunneridae</taxon>
        <taxon>Pentapetalae</taxon>
        <taxon>rosids</taxon>
        <taxon>fabids</taxon>
        <taxon>Rosales</taxon>
        <taxon>Rosaceae</taxon>
        <taxon>Amygdaloideae</taxon>
        <taxon>Maleae</taxon>
        <taxon>Malus</taxon>
    </lineage>
</organism>
<feature type="compositionally biased region" description="Polar residues" evidence="3">
    <location>
        <begin position="347"/>
        <end position="358"/>
    </location>
</feature>
<feature type="compositionally biased region" description="Basic and acidic residues" evidence="3">
    <location>
        <begin position="1000"/>
        <end position="1010"/>
    </location>
</feature>
<dbReference type="Proteomes" id="UP000290289">
    <property type="component" value="Chromosome 8"/>
</dbReference>
<feature type="region of interest" description="Disordered" evidence="3">
    <location>
        <begin position="806"/>
        <end position="890"/>
    </location>
</feature>
<feature type="coiled-coil region" evidence="2">
    <location>
        <begin position="1434"/>
        <end position="1461"/>
    </location>
</feature>
<feature type="compositionally biased region" description="Basic and acidic residues" evidence="3">
    <location>
        <begin position="943"/>
        <end position="952"/>
    </location>
</feature>
<feature type="region of interest" description="Disordered" evidence="3">
    <location>
        <begin position="104"/>
        <end position="134"/>
    </location>
</feature>
<dbReference type="STRING" id="3750.A0A498J8P1"/>
<feature type="region of interest" description="Disordered" evidence="3">
    <location>
        <begin position="1153"/>
        <end position="1257"/>
    </location>
</feature>
<feature type="region of interest" description="Disordered" evidence="3">
    <location>
        <begin position="1627"/>
        <end position="1769"/>
    </location>
</feature>
<dbReference type="CDD" id="cd06257">
    <property type="entry name" value="DnaJ"/>
    <property type="match status" value="1"/>
</dbReference>
<keyword evidence="6" id="KW-1185">Reference proteome</keyword>
<feature type="compositionally biased region" description="Basic and acidic residues" evidence="3">
    <location>
        <begin position="765"/>
        <end position="785"/>
    </location>
</feature>
<feature type="compositionally biased region" description="Basic and acidic residues" evidence="3">
    <location>
        <begin position="1297"/>
        <end position="1307"/>
    </location>
</feature>
<name>A0A498J8P1_MALDO</name>
<feature type="region of interest" description="Disordered" evidence="3">
    <location>
        <begin position="1532"/>
        <end position="1578"/>
    </location>
</feature>
<dbReference type="InterPro" id="IPR001623">
    <property type="entry name" value="DnaJ_domain"/>
</dbReference>
<dbReference type="PANTHER" id="PTHR23172">
    <property type="entry name" value="AUXILIN/CYCLIN G-ASSOCIATED KINASE-RELATED"/>
    <property type="match status" value="1"/>
</dbReference>
<dbReference type="PANTHER" id="PTHR23172:SF87">
    <property type="entry name" value="CHAPERONE DNAJ-DOMAIN SUPERFAMILY PROTEIN"/>
    <property type="match status" value="1"/>
</dbReference>
<feature type="compositionally biased region" description="Basic and acidic residues" evidence="3">
    <location>
        <begin position="807"/>
        <end position="834"/>
    </location>
</feature>
<dbReference type="GO" id="GO:0072318">
    <property type="term" value="P:clathrin coat disassembly"/>
    <property type="evidence" value="ECO:0007669"/>
    <property type="project" value="TreeGrafter"/>
</dbReference>
<feature type="compositionally biased region" description="Basic and acidic residues" evidence="3">
    <location>
        <begin position="1218"/>
        <end position="1238"/>
    </location>
</feature>
<feature type="compositionally biased region" description="Basic and acidic residues" evidence="3">
    <location>
        <begin position="1627"/>
        <end position="1647"/>
    </location>
</feature>
<comment type="caution">
    <text evidence="5">The sequence shown here is derived from an EMBL/GenBank/DDBJ whole genome shotgun (WGS) entry which is preliminary data.</text>
</comment>
<feature type="region of interest" description="Disordered" evidence="3">
    <location>
        <begin position="984"/>
        <end position="1042"/>
    </location>
</feature>
<protein>
    <recommendedName>
        <fullName evidence="4">J domain-containing protein</fullName>
    </recommendedName>
</protein>
<gene>
    <name evidence="5" type="ORF">DVH24_020208</name>
</gene>
<dbReference type="PROSITE" id="PS50076">
    <property type="entry name" value="DNAJ_2"/>
    <property type="match status" value="1"/>
</dbReference>
<feature type="region of interest" description="Disordered" evidence="3">
    <location>
        <begin position="1105"/>
        <end position="1124"/>
    </location>
</feature>
<feature type="compositionally biased region" description="Basic and acidic residues" evidence="3">
    <location>
        <begin position="1661"/>
        <end position="1688"/>
    </location>
</feature>
<dbReference type="GO" id="GO:0072583">
    <property type="term" value="P:clathrin-dependent endocytosis"/>
    <property type="evidence" value="ECO:0007669"/>
    <property type="project" value="TreeGrafter"/>
</dbReference>
<feature type="compositionally biased region" description="Basic and acidic residues" evidence="3">
    <location>
        <begin position="104"/>
        <end position="123"/>
    </location>
</feature>
<feature type="region of interest" description="Disordered" evidence="3">
    <location>
        <begin position="1282"/>
        <end position="1308"/>
    </location>
</feature>
<evidence type="ECO:0000313" key="6">
    <source>
        <dbReference type="Proteomes" id="UP000290289"/>
    </source>
</evidence>
<feature type="region of interest" description="Disordered" evidence="3">
    <location>
        <begin position="338"/>
        <end position="358"/>
    </location>
</feature>
<feature type="compositionally biased region" description="Basic and acidic residues" evidence="3">
    <location>
        <begin position="840"/>
        <end position="872"/>
    </location>
</feature>
<feature type="region of interest" description="Disordered" evidence="3">
    <location>
        <begin position="762"/>
        <end position="786"/>
    </location>
</feature>
<dbReference type="InterPro" id="IPR036869">
    <property type="entry name" value="J_dom_sf"/>
</dbReference>
<reference evidence="5 6" key="1">
    <citation type="submission" date="2018-10" db="EMBL/GenBank/DDBJ databases">
        <title>A high-quality apple genome assembly.</title>
        <authorList>
            <person name="Hu J."/>
        </authorList>
    </citation>
    <scope>NUCLEOTIDE SEQUENCE [LARGE SCALE GENOMIC DNA]</scope>
    <source>
        <strain evidence="6">cv. HFTH1</strain>
        <tissue evidence="5">Young leaf</tissue>
    </source>
</reference>
<evidence type="ECO:0000256" key="1">
    <source>
        <dbReference type="ARBA" id="ARBA00023054"/>
    </source>
</evidence>
<evidence type="ECO:0000313" key="5">
    <source>
        <dbReference type="EMBL" id="RXH91185.1"/>
    </source>
</evidence>
<evidence type="ECO:0000259" key="4">
    <source>
        <dbReference type="PROSITE" id="PS50076"/>
    </source>
</evidence>
<dbReference type="Gene3D" id="1.10.287.110">
    <property type="entry name" value="DnaJ domain"/>
    <property type="match status" value="1"/>
</dbReference>
<feature type="compositionally biased region" description="Basic and acidic residues" evidence="3">
    <location>
        <begin position="910"/>
        <end position="923"/>
    </location>
</feature>
<feature type="region of interest" description="Disordered" evidence="3">
    <location>
        <begin position="907"/>
        <end position="952"/>
    </location>
</feature>
<evidence type="ECO:0000256" key="3">
    <source>
        <dbReference type="SAM" id="MobiDB-lite"/>
    </source>
</evidence>
<feature type="compositionally biased region" description="Basic and acidic residues" evidence="3">
    <location>
        <begin position="1195"/>
        <end position="1208"/>
    </location>
</feature>
<dbReference type="GO" id="GO:0030276">
    <property type="term" value="F:clathrin binding"/>
    <property type="evidence" value="ECO:0007669"/>
    <property type="project" value="TreeGrafter"/>
</dbReference>
<dbReference type="SUPFAM" id="SSF46565">
    <property type="entry name" value="Chaperone J-domain"/>
    <property type="match status" value="1"/>
</dbReference>
<feature type="compositionally biased region" description="Basic and acidic residues" evidence="3">
    <location>
        <begin position="1111"/>
        <end position="1124"/>
    </location>
</feature>
<feature type="compositionally biased region" description="Low complexity" evidence="3">
    <location>
        <begin position="1733"/>
        <end position="1749"/>
    </location>
</feature>
<dbReference type="GO" id="GO:0031982">
    <property type="term" value="C:vesicle"/>
    <property type="evidence" value="ECO:0007669"/>
    <property type="project" value="TreeGrafter"/>
</dbReference>
<feature type="compositionally biased region" description="Basic and acidic residues" evidence="3">
    <location>
        <begin position="1027"/>
        <end position="1042"/>
    </location>
</feature>
<feature type="domain" description="J" evidence="4">
    <location>
        <begin position="1832"/>
        <end position="1896"/>
    </location>
</feature>
<keyword evidence="1 2" id="KW-0175">Coiled coil</keyword>
<dbReference type="FunFam" id="1.10.287.110:FF:000009">
    <property type="entry name" value="Auxilin-related protein 1"/>
    <property type="match status" value="1"/>
</dbReference>
<evidence type="ECO:0000256" key="2">
    <source>
        <dbReference type="SAM" id="Coils"/>
    </source>
</evidence>
<dbReference type="GO" id="GO:0005737">
    <property type="term" value="C:cytoplasm"/>
    <property type="evidence" value="ECO:0007669"/>
    <property type="project" value="TreeGrafter"/>
</dbReference>
<accession>A0A498J8P1</accession>
<dbReference type="EMBL" id="RDQH01000334">
    <property type="protein sequence ID" value="RXH91185.1"/>
    <property type="molecule type" value="Genomic_DNA"/>
</dbReference>